<dbReference type="SUPFAM" id="SSF56349">
    <property type="entry name" value="DNA breaking-rejoining enzymes"/>
    <property type="match status" value="1"/>
</dbReference>
<dbReference type="Pfam" id="PF00589">
    <property type="entry name" value="Phage_integrase"/>
    <property type="match status" value="1"/>
</dbReference>
<dbReference type="Gene3D" id="1.10.150.130">
    <property type="match status" value="1"/>
</dbReference>
<evidence type="ECO:0000256" key="2">
    <source>
        <dbReference type="ARBA" id="ARBA00023125"/>
    </source>
</evidence>
<sequence length="339" mass="39525">MRNPDELEPLEPVEAVEMYKQQRRDEVSEATLQSHGYRLKNFVKWCDNQGIDNLNDVGGRDIHRFRLWRSEQVNQTTLKSQMDTLRVFIRFCENIDGVRDGLSESIDSPAVDRKPVREKDVVREAKASDILAHHDKYSYAGAHHAITRVLWETGMRAGAARSIDLDDLHLREEFIELHHRPEQDTPLKNKEKGERSVAVSTRTVNILRDYIKEHRHDVTDDYDRKPLFTTEYGRITKNTFQAYVYRLTRPCMYGQECPHDRNPDDCEAVQGRMSASKCPDSVGPHAFRRGAITHFLGMDTPGEVVSDRLDVSKDVIDEHYDSRTEREKMELRRRYLDNI</sequence>
<evidence type="ECO:0000259" key="6">
    <source>
        <dbReference type="PROSITE" id="PS51900"/>
    </source>
</evidence>
<dbReference type="GO" id="GO:0003677">
    <property type="term" value="F:DNA binding"/>
    <property type="evidence" value="ECO:0007669"/>
    <property type="project" value="UniProtKB-UniRule"/>
</dbReference>
<dbReference type="Pfam" id="PF02899">
    <property type="entry name" value="Phage_int_SAM_1"/>
    <property type="match status" value="1"/>
</dbReference>
<evidence type="ECO:0000313" key="7">
    <source>
        <dbReference type="EMBL" id="ELZ81762.1"/>
    </source>
</evidence>
<feature type="domain" description="Core-binding (CB)" evidence="6">
    <location>
        <begin position="10"/>
        <end position="93"/>
    </location>
</feature>
<organism evidence="7 8">
    <name type="scientific">Haloferax elongans ATCC BAA-1513</name>
    <dbReference type="NCBI Taxonomy" id="1230453"/>
    <lineage>
        <taxon>Archaea</taxon>
        <taxon>Methanobacteriati</taxon>
        <taxon>Methanobacteriota</taxon>
        <taxon>Stenosarchaea group</taxon>
        <taxon>Halobacteria</taxon>
        <taxon>Halobacteriales</taxon>
        <taxon>Haloferacaceae</taxon>
        <taxon>Haloferax</taxon>
    </lineage>
</organism>
<dbReference type="CDD" id="cd00397">
    <property type="entry name" value="DNA_BRE_C"/>
    <property type="match status" value="1"/>
</dbReference>
<keyword evidence="2 4" id="KW-0238">DNA-binding</keyword>
<dbReference type="PROSITE" id="PS51900">
    <property type="entry name" value="CB"/>
    <property type="match status" value="1"/>
</dbReference>
<evidence type="ECO:0000313" key="8">
    <source>
        <dbReference type="Proteomes" id="UP000011612"/>
    </source>
</evidence>
<proteinExistence type="predicted"/>
<dbReference type="InterPro" id="IPR002104">
    <property type="entry name" value="Integrase_catalytic"/>
</dbReference>
<dbReference type="PANTHER" id="PTHR30349:SF41">
    <property type="entry name" value="INTEGRASE_RECOMBINASE PROTEIN MJ0367-RELATED"/>
    <property type="match status" value="1"/>
</dbReference>
<dbReference type="OrthoDB" id="198497at2157"/>
<keyword evidence="3" id="KW-0233">DNA recombination</keyword>
<dbReference type="InterPro" id="IPR050090">
    <property type="entry name" value="Tyrosine_recombinase_XerCD"/>
</dbReference>
<protein>
    <submittedName>
        <fullName evidence="7">Phage integrase/site-specific recombinase</fullName>
    </submittedName>
</protein>
<feature type="domain" description="Tyr recombinase" evidence="5">
    <location>
        <begin position="117"/>
        <end position="333"/>
    </location>
</feature>
<dbReference type="STRING" id="1230453.C453_17139"/>
<reference evidence="7 8" key="1">
    <citation type="journal article" date="2014" name="PLoS Genet.">
        <title>Phylogenetically driven sequencing of extremely halophilic archaea reveals strategies for static and dynamic osmo-response.</title>
        <authorList>
            <person name="Becker E.A."/>
            <person name="Seitzer P.M."/>
            <person name="Tritt A."/>
            <person name="Larsen D."/>
            <person name="Krusor M."/>
            <person name="Yao A.I."/>
            <person name="Wu D."/>
            <person name="Madern D."/>
            <person name="Eisen J.A."/>
            <person name="Darling A.E."/>
            <person name="Facciotti M.T."/>
        </authorList>
    </citation>
    <scope>NUCLEOTIDE SEQUENCE [LARGE SCALE GENOMIC DNA]</scope>
    <source>
        <strain evidence="7 8">ATCC BAA-1513</strain>
    </source>
</reference>
<dbReference type="InterPro" id="IPR010998">
    <property type="entry name" value="Integrase_recombinase_N"/>
</dbReference>
<gene>
    <name evidence="7" type="ORF">C453_17139</name>
</gene>
<dbReference type="Proteomes" id="UP000011612">
    <property type="component" value="Unassembled WGS sequence"/>
</dbReference>
<dbReference type="GO" id="GO:0006310">
    <property type="term" value="P:DNA recombination"/>
    <property type="evidence" value="ECO:0007669"/>
    <property type="project" value="UniProtKB-KW"/>
</dbReference>
<comment type="caution">
    <text evidence="7">The sequence shown here is derived from an EMBL/GenBank/DDBJ whole genome shotgun (WGS) entry which is preliminary data.</text>
</comment>
<dbReference type="EMBL" id="AOLK01000023">
    <property type="protein sequence ID" value="ELZ81762.1"/>
    <property type="molecule type" value="Genomic_DNA"/>
</dbReference>
<dbReference type="Gene3D" id="1.10.443.10">
    <property type="entry name" value="Intergrase catalytic core"/>
    <property type="match status" value="1"/>
</dbReference>
<evidence type="ECO:0000256" key="3">
    <source>
        <dbReference type="ARBA" id="ARBA00023172"/>
    </source>
</evidence>
<dbReference type="InterPro" id="IPR044068">
    <property type="entry name" value="CB"/>
</dbReference>
<dbReference type="PANTHER" id="PTHR30349">
    <property type="entry name" value="PHAGE INTEGRASE-RELATED"/>
    <property type="match status" value="1"/>
</dbReference>
<dbReference type="PROSITE" id="PS51898">
    <property type="entry name" value="TYR_RECOMBINASE"/>
    <property type="match status" value="1"/>
</dbReference>
<dbReference type="InterPro" id="IPR011010">
    <property type="entry name" value="DNA_brk_join_enz"/>
</dbReference>
<dbReference type="GO" id="GO:0015074">
    <property type="term" value="P:DNA integration"/>
    <property type="evidence" value="ECO:0007669"/>
    <property type="project" value="UniProtKB-KW"/>
</dbReference>
<evidence type="ECO:0000259" key="5">
    <source>
        <dbReference type="PROSITE" id="PS51898"/>
    </source>
</evidence>
<evidence type="ECO:0000256" key="4">
    <source>
        <dbReference type="PROSITE-ProRule" id="PRU01248"/>
    </source>
</evidence>
<keyword evidence="8" id="KW-1185">Reference proteome</keyword>
<accession>M0HDE3</accession>
<dbReference type="RefSeq" id="WP_008326423.1">
    <property type="nucleotide sequence ID" value="NZ_AOLK01000023.1"/>
</dbReference>
<dbReference type="PATRIC" id="fig|1230453.4.peg.3421"/>
<dbReference type="InterPro" id="IPR004107">
    <property type="entry name" value="Integrase_SAM-like_N"/>
</dbReference>
<dbReference type="AlphaFoldDB" id="M0HDE3"/>
<dbReference type="InterPro" id="IPR013762">
    <property type="entry name" value="Integrase-like_cat_sf"/>
</dbReference>
<evidence type="ECO:0000256" key="1">
    <source>
        <dbReference type="ARBA" id="ARBA00022908"/>
    </source>
</evidence>
<keyword evidence="1" id="KW-0229">DNA integration</keyword>
<name>M0HDE3_HALEO</name>